<dbReference type="EC" id="4.2.1.1" evidence="2"/>
<dbReference type="AlphaFoldDB" id="A0A235EH39"/>
<dbReference type="OrthoDB" id="5327615at2"/>
<dbReference type="GO" id="GO:0008270">
    <property type="term" value="F:zinc ion binding"/>
    <property type="evidence" value="ECO:0007669"/>
    <property type="project" value="InterPro"/>
</dbReference>
<feature type="chain" id="PRO_5012037017" description="carbonic anhydrase" evidence="7">
    <location>
        <begin position="26"/>
        <end position="252"/>
    </location>
</feature>
<dbReference type="PROSITE" id="PS51144">
    <property type="entry name" value="ALPHA_CA_2"/>
    <property type="match status" value="1"/>
</dbReference>
<dbReference type="PANTHER" id="PTHR18952:SF265">
    <property type="entry name" value="CARBONIC ANHYDRASE"/>
    <property type="match status" value="1"/>
</dbReference>
<dbReference type="CDD" id="cd03124">
    <property type="entry name" value="alpha_CA_prokaryotic_like"/>
    <property type="match status" value="1"/>
</dbReference>
<dbReference type="InterPro" id="IPR036398">
    <property type="entry name" value="CA_dom_sf"/>
</dbReference>
<accession>A0A235EH39</accession>
<keyword evidence="5" id="KW-0456">Lyase</keyword>
<evidence type="ECO:0000256" key="4">
    <source>
        <dbReference type="ARBA" id="ARBA00022833"/>
    </source>
</evidence>
<reference evidence="9 10" key="1">
    <citation type="submission" date="2017-07" db="EMBL/GenBank/DDBJ databases">
        <title>Acidovorax KNDSW TSA 6 genome sequence and assembly.</title>
        <authorList>
            <person name="Mayilraj S."/>
        </authorList>
    </citation>
    <scope>NUCLEOTIDE SEQUENCE [LARGE SCALE GENOMIC DNA]</scope>
    <source>
        <strain evidence="9 10">KNDSW-TSA6</strain>
    </source>
</reference>
<keyword evidence="7" id="KW-0732">Signal</keyword>
<organism evidence="9 10">
    <name type="scientific">Acidovorax kalamii</name>
    <dbReference type="NCBI Taxonomy" id="2004485"/>
    <lineage>
        <taxon>Bacteria</taxon>
        <taxon>Pseudomonadati</taxon>
        <taxon>Pseudomonadota</taxon>
        <taxon>Betaproteobacteria</taxon>
        <taxon>Burkholderiales</taxon>
        <taxon>Comamonadaceae</taxon>
        <taxon>Acidovorax</taxon>
    </lineage>
</organism>
<evidence type="ECO:0000313" key="10">
    <source>
        <dbReference type="Proteomes" id="UP000215441"/>
    </source>
</evidence>
<dbReference type="RefSeq" id="WP_094291298.1">
    <property type="nucleotide sequence ID" value="NZ_NOIG01000012.1"/>
</dbReference>
<evidence type="ECO:0000256" key="1">
    <source>
        <dbReference type="ARBA" id="ARBA00010718"/>
    </source>
</evidence>
<evidence type="ECO:0000256" key="2">
    <source>
        <dbReference type="ARBA" id="ARBA00012925"/>
    </source>
</evidence>
<dbReference type="GO" id="GO:0004089">
    <property type="term" value="F:carbonate dehydratase activity"/>
    <property type="evidence" value="ECO:0007669"/>
    <property type="project" value="UniProtKB-EC"/>
</dbReference>
<dbReference type="InterPro" id="IPR023561">
    <property type="entry name" value="Carbonic_anhydrase_a-class"/>
</dbReference>
<feature type="signal peptide" evidence="7">
    <location>
        <begin position="1"/>
        <end position="25"/>
    </location>
</feature>
<sequence>MTSFHLIQKSTLLALVLGAATWASAEGAHRHWEYKGKHGAAHWGALEPGFEACARGAAQSPIDIRNTVKEALPALDFQYIAGAPTLVNNGHTVQVNMPAGSKLVVDGKAMDLLQFHFHTPSEEAIGGKHAAMVAHFVHKAADGGLGVVAVLIQPGKTNAAWAPIFAHLPRVGEQLTVDGLTLDASTLLPAKKGYYSFAGSLTTPPCSEGVQWMVLKEPVKLGAQQIKAFRQLYNANARPLQPLNGRVVKEST</sequence>
<dbReference type="Gene3D" id="3.10.200.10">
    <property type="entry name" value="Alpha carbonic anhydrase"/>
    <property type="match status" value="1"/>
</dbReference>
<evidence type="ECO:0000256" key="7">
    <source>
        <dbReference type="SAM" id="SignalP"/>
    </source>
</evidence>
<evidence type="ECO:0000259" key="8">
    <source>
        <dbReference type="PROSITE" id="PS51144"/>
    </source>
</evidence>
<evidence type="ECO:0000313" key="9">
    <source>
        <dbReference type="EMBL" id="OYD48289.1"/>
    </source>
</evidence>
<feature type="domain" description="Alpha-carbonic anhydrase" evidence="8">
    <location>
        <begin position="30"/>
        <end position="252"/>
    </location>
</feature>
<dbReference type="EMBL" id="NOIG01000012">
    <property type="protein sequence ID" value="OYD48289.1"/>
    <property type="molecule type" value="Genomic_DNA"/>
</dbReference>
<dbReference type="SUPFAM" id="SSF51069">
    <property type="entry name" value="Carbonic anhydrase"/>
    <property type="match status" value="1"/>
</dbReference>
<dbReference type="SMART" id="SM01057">
    <property type="entry name" value="Carb_anhydrase"/>
    <property type="match status" value="1"/>
</dbReference>
<keyword evidence="10" id="KW-1185">Reference proteome</keyword>
<dbReference type="Proteomes" id="UP000215441">
    <property type="component" value="Unassembled WGS sequence"/>
</dbReference>
<dbReference type="InterPro" id="IPR001148">
    <property type="entry name" value="CA_dom"/>
</dbReference>
<keyword evidence="4" id="KW-0862">Zinc</keyword>
<name>A0A235EH39_9BURK</name>
<keyword evidence="3" id="KW-0479">Metal-binding</keyword>
<gene>
    <name evidence="9" type="ORF">CBY09_19845</name>
</gene>
<comment type="catalytic activity">
    <reaction evidence="6">
        <text>hydrogencarbonate + H(+) = CO2 + H2O</text>
        <dbReference type="Rhea" id="RHEA:10748"/>
        <dbReference type="ChEBI" id="CHEBI:15377"/>
        <dbReference type="ChEBI" id="CHEBI:15378"/>
        <dbReference type="ChEBI" id="CHEBI:16526"/>
        <dbReference type="ChEBI" id="CHEBI:17544"/>
        <dbReference type="EC" id="4.2.1.1"/>
    </reaction>
</comment>
<comment type="similarity">
    <text evidence="1">Belongs to the alpha-carbonic anhydrase family.</text>
</comment>
<protein>
    <recommendedName>
        <fullName evidence="2">carbonic anhydrase</fullName>
        <ecNumber evidence="2">4.2.1.1</ecNumber>
    </recommendedName>
</protein>
<evidence type="ECO:0000256" key="3">
    <source>
        <dbReference type="ARBA" id="ARBA00022723"/>
    </source>
</evidence>
<evidence type="ECO:0000256" key="5">
    <source>
        <dbReference type="ARBA" id="ARBA00023239"/>
    </source>
</evidence>
<comment type="caution">
    <text evidence="9">The sequence shown here is derived from an EMBL/GenBank/DDBJ whole genome shotgun (WGS) entry which is preliminary data.</text>
</comment>
<dbReference type="PANTHER" id="PTHR18952">
    <property type="entry name" value="CARBONIC ANHYDRASE"/>
    <property type="match status" value="1"/>
</dbReference>
<evidence type="ECO:0000256" key="6">
    <source>
        <dbReference type="ARBA" id="ARBA00048348"/>
    </source>
</evidence>
<dbReference type="InterPro" id="IPR041891">
    <property type="entry name" value="Alpha_CA_prokaryot-like"/>
</dbReference>
<proteinExistence type="inferred from homology"/>
<dbReference type="Pfam" id="PF00194">
    <property type="entry name" value="Carb_anhydrase"/>
    <property type="match status" value="1"/>
</dbReference>